<dbReference type="EMBL" id="OX459969">
    <property type="protein sequence ID" value="CAI9172602.1"/>
    <property type="molecule type" value="Genomic_DNA"/>
</dbReference>
<feature type="compositionally biased region" description="Basic and acidic residues" evidence="1">
    <location>
        <begin position="111"/>
        <end position="122"/>
    </location>
</feature>
<protein>
    <submittedName>
        <fullName evidence="2">Uncharacterized protein</fullName>
    </submittedName>
</protein>
<reference evidence="2" key="1">
    <citation type="submission" date="2023-04" db="EMBL/GenBank/DDBJ databases">
        <authorList>
            <consortium name="ELIXIR-Norway"/>
        </authorList>
    </citation>
    <scope>NUCLEOTIDE SEQUENCE [LARGE SCALE GENOMIC DNA]</scope>
</reference>
<keyword evidence="3" id="KW-1185">Reference proteome</keyword>
<accession>A0ABN8ZIJ1</accession>
<evidence type="ECO:0000256" key="1">
    <source>
        <dbReference type="SAM" id="MobiDB-lite"/>
    </source>
</evidence>
<organism evidence="2 3">
    <name type="scientific">Rangifer tarandus platyrhynchus</name>
    <name type="common">Svalbard reindeer</name>
    <dbReference type="NCBI Taxonomy" id="3082113"/>
    <lineage>
        <taxon>Eukaryota</taxon>
        <taxon>Metazoa</taxon>
        <taxon>Chordata</taxon>
        <taxon>Craniata</taxon>
        <taxon>Vertebrata</taxon>
        <taxon>Euteleostomi</taxon>
        <taxon>Mammalia</taxon>
        <taxon>Eutheria</taxon>
        <taxon>Laurasiatheria</taxon>
        <taxon>Artiodactyla</taxon>
        <taxon>Ruminantia</taxon>
        <taxon>Pecora</taxon>
        <taxon>Cervidae</taxon>
        <taxon>Odocoileinae</taxon>
        <taxon>Rangifer</taxon>
    </lineage>
</organism>
<sequence>MHIYKRRSLESVYSWELCLQTVCCRRPFHGRPHGCRVKPPHDTPGRAAPSGPGEASTPCWGGYSPFSRPCERMPGTTTPSPPLTGRVQGRVCADVQGTPGRAQRGAGSGRHPCEGRPSRDCSRGQSLVPPAAVMPP</sequence>
<proteinExistence type="predicted"/>
<name>A0ABN8ZIJ1_RANTA</name>
<evidence type="ECO:0000313" key="2">
    <source>
        <dbReference type="EMBL" id="CAI9172602.1"/>
    </source>
</evidence>
<dbReference type="Proteomes" id="UP001176941">
    <property type="component" value="Chromosome 33"/>
</dbReference>
<feature type="region of interest" description="Disordered" evidence="1">
    <location>
        <begin position="33"/>
        <end position="136"/>
    </location>
</feature>
<evidence type="ECO:0000313" key="3">
    <source>
        <dbReference type="Proteomes" id="UP001176941"/>
    </source>
</evidence>
<gene>
    <name evidence="2" type="ORF">MRATA1EN1_LOCUS21564</name>
</gene>